<proteinExistence type="predicted"/>
<evidence type="ECO:0000313" key="3">
    <source>
        <dbReference type="Proteomes" id="UP001243009"/>
    </source>
</evidence>
<dbReference type="Proteomes" id="UP001243009">
    <property type="component" value="Unassembled WGS sequence"/>
</dbReference>
<organism evidence="2 3">
    <name type="scientific">Paracraurococcus lichenis</name>
    <dbReference type="NCBI Taxonomy" id="3064888"/>
    <lineage>
        <taxon>Bacteria</taxon>
        <taxon>Pseudomonadati</taxon>
        <taxon>Pseudomonadota</taxon>
        <taxon>Alphaproteobacteria</taxon>
        <taxon>Acetobacterales</taxon>
        <taxon>Roseomonadaceae</taxon>
        <taxon>Paracraurococcus</taxon>
    </lineage>
</organism>
<protein>
    <submittedName>
        <fullName evidence="2">Phosphotransferase</fullName>
    </submittedName>
</protein>
<dbReference type="RefSeq" id="WP_305101909.1">
    <property type="nucleotide sequence ID" value="NZ_JAUTWS010000001.1"/>
</dbReference>
<keyword evidence="3" id="KW-1185">Reference proteome</keyword>
<dbReference type="SUPFAM" id="SSF56112">
    <property type="entry name" value="Protein kinase-like (PK-like)"/>
    <property type="match status" value="1"/>
</dbReference>
<comment type="caution">
    <text evidence="2">The sequence shown here is derived from an EMBL/GenBank/DDBJ whole genome shotgun (WGS) entry which is preliminary data.</text>
</comment>
<evidence type="ECO:0000259" key="1">
    <source>
        <dbReference type="Pfam" id="PF01636"/>
    </source>
</evidence>
<dbReference type="Gene3D" id="3.90.1200.10">
    <property type="match status" value="1"/>
</dbReference>
<feature type="domain" description="Aminoglycoside phosphotransferase" evidence="1">
    <location>
        <begin position="27"/>
        <end position="246"/>
    </location>
</feature>
<dbReference type="PANTHER" id="PTHR47829:SF3">
    <property type="entry name" value="AMINOGLYCOSIDE PHOSPHOTRANSFERASE DOMAIN-CONTAINING PROTEIN"/>
    <property type="match status" value="1"/>
</dbReference>
<dbReference type="EMBL" id="JAUTWS010000001">
    <property type="protein sequence ID" value="MDO9707045.1"/>
    <property type="molecule type" value="Genomic_DNA"/>
</dbReference>
<dbReference type="CDD" id="cd05154">
    <property type="entry name" value="ACAD10_11_N-like"/>
    <property type="match status" value="1"/>
</dbReference>
<accession>A0ABT9DT19</accession>
<sequence length="339" mass="37620">MEFDLAPLGAWLARHVEGFRGPFAMDRLSGGQSNPTYRIRAASGDYVLRRKPDGKLLPSAHAVDREYRVIGALHAAGLPMPRVFGYGDDPAVVPTPFFVMEFVEGRIFFDPRLPEVPRQDRAALFDAMNDTLARLHSLDPTAIGLGDYGRPGNYMARQIERWTKQYRASETQRIEAMERLIEWLPRRLATVDDSAVSVVHGDCRMDNFVFHPTEPRVVAVLDWELSTLGSPLADFAYNVMAWRITPELFRGMAGSDLAALGLPAESDYVAAYCRRTGREAFPALDFYLAFNLFRLAAIMQGIARRVLDGTAAGADAEENGRKAAPIAELGWQTAQRAGA</sequence>
<dbReference type="PANTHER" id="PTHR47829">
    <property type="entry name" value="HYDROLASE, PUTATIVE (AFU_ORTHOLOGUE AFUA_1G12880)-RELATED"/>
    <property type="match status" value="1"/>
</dbReference>
<dbReference type="Pfam" id="PF01636">
    <property type="entry name" value="APH"/>
    <property type="match status" value="1"/>
</dbReference>
<reference evidence="2 3" key="1">
    <citation type="submission" date="2023-08" db="EMBL/GenBank/DDBJ databases">
        <title>The draft genome sequence of Paracraurococcus sp. LOR1-02.</title>
        <authorList>
            <person name="Kingkaew E."/>
            <person name="Tanasupawat S."/>
        </authorList>
    </citation>
    <scope>NUCLEOTIDE SEQUENCE [LARGE SCALE GENOMIC DNA]</scope>
    <source>
        <strain evidence="2 3">LOR1-02</strain>
    </source>
</reference>
<name>A0ABT9DT19_9PROT</name>
<dbReference type="InterPro" id="IPR002575">
    <property type="entry name" value="Aminoglycoside_PTrfase"/>
</dbReference>
<dbReference type="InterPro" id="IPR052898">
    <property type="entry name" value="ACAD10-like"/>
</dbReference>
<gene>
    <name evidence="2" type="ORF">Q7A36_01735</name>
</gene>
<dbReference type="Gene3D" id="3.30.200.20">
    <property type="entry name" value="Phosphorylase Kinase, domain 1"/>
    <property type="match status" value="1"/>
</dbReference>
<dbReference type="InterPro" id="IPR011009">
    <property type="entry name" value="Kinase-like_dom_sf"/>
</dbReference>
<evidence type="ECO:0000313" key="2">
    <source>
        <dbReference type="EMBL" id="MDO9707045.1"/>
    </source>
</evidence>
<dbReference type="InterPro" id="IPR041726">
    <property type="entry name" value="ACAD10_11_N"/>
</dbReference>